<comment type="caution">
    <text evidence="3">The sequence shown here is derived from an EMBL/GenBank/DDBJ whole genome shotgun (WGS) entry which is preliminary data.</text>
</comment>
<dbReference type="Proteomes" id="UP000231019">
    <property type="component" value="Unassembled WGS sequence"/>
</dbReference>
<keyword evidence="1" id="KW-0175">Coiled coil</keyword>
<feature type="compositionally biased region" description="Basic and acidic residues" evidence="2">
    <location>
        <begin position="646"/>
        <end position="694"/>
    </location>
</feature>
<feature type="region of interest" description="Disordered" evidence="2">
    <location>
        <begin position="606"/>
        <end position="694"/>
    </location>
</feature>
<gene>
    <name evidence="3" type="ORF">COW36_19955</name>
</gene>
<evidence type="ECO:0000313" key="3">
    <source>
        <dbReference type="EMBL" id="PIW14923.1"/>
    </source>
</evidence>
<evidence type="ECO:0000256" key="1">
    <source>
        <dbReference type="SAM" id="Coils"/>
    </source>
</evidence>
<dbReference type="AlphaFoldDB" id="A0A2M7G037"/>
<organism evidence="3 4">
    <name type="scientific">bacterium (Candidatus Blackallbacteria) CG17_big_fil_post_rev_8_21_14_2_50_48_46</name>
    <dbReference type="NCBI Taxonomy" id="2014261"/>
    <lineage>
        <taxon>Bacteria</taxon>
        <taxon>Candidatus Blackallbacteria</taxon>
    </lineage>
</organism>
<feature type="coiled-coil region" evidence="1">
    <location>
        <begin position="448"/>
        <end position="510"/>
    </location>
</feature>
<feature type="region of interest" description="Disordered" evidence="2">
    <location>
        <begin position="1"/>
        <end position="38"/>
    </location>
</feature>
<accession>A0A2M7G037</accession>
<name>A0A2M7G037_9BACT</name>
<reference evidence="3 4" key="1">
    <citation type="submission" date="2017-09" db="EMBL/GenBank/DDBJ databases">
        <title>Depth-based differentiation of microbial function through sediment-hosted aquifers and enrichment of novel symbionts in the deep terrestrial subsurface.</title>
        <authorList>
            <person name="Probst A.J."/>
            <person name="Ladd B."/>
            <person name="Jarett J.K."/>
            <person name="Geller-Mcgrath D.E."/>
            <person name="Sieber C.M."/>
            <person name="Emerson J.B."/>
            <person name="Anantharaman K."/>
            <person name="Thomas B.C."/>
            <person name="Malmstrom R."/>
            <person name="Stieglmeier M."/>
            <person name="Klingl A."/>
            <person name="Woyke T."/>
            <person name="Ryan C.M."/>
            <person name="Banfield J.F."/>
        </authorList>
    </citation>
    <scope>NUCLEOTIDE SEQUENCE [LARGE SCALE GENOMIC DNA]</scope>
    <source>
        <strain evidence="3">CG17_big_fil_post_rev_8_21_14_2_50_48_46</strain>
    </source>
</reference>
<sequence length="709" mass="78902">MFNSNLKTQPLDPKVLQSLEPSPPRSQVPATAPLREPSLLSDRIQTQAPPSGVPAQSISLAAPSPQLSGQEATLLLNISEKLGNLYKTDKASFQNAMQALESVTRSGNVDFSCLSAQQQQLLSSLGLTSQNTAQVYQQLYQLLLPTQQSQTSNAFQTVQSSVTSFLSNIDLKQQTFHQIETQARDLSCIQGVVSNLSASSIQNLLADQTAGVFDLAVSKITSQNFNIQSGMDYTLGHFVVLSQDSPQTLQAVEGILQKVRSDQAVSPQDRQLLNKYGLNITPENKLETLERKPLSLQEVQNLESVVYSMQDPSQDYQKVLLASADVIRQSKKLEELGQRATFEVAQVQKTTTEVVTQNQALLQTHQDTNQINAKLQTAQSQAQQLQTVITSSPSLSVGAAASPSLDISPIFLAQWNIRIEKGAEGSKIFIGNRQASPLELMQYLGQLLQEQQATIQSMAADLARKKSEALKATANLAQSTQKLETQTEQLENTRKEIQTETLKLQDLELVRLDVIKEASPHLKPEELELVKTVIDPAVKQTVKTVQTKIAKLDQEIGKTLQAAHQAIQESQSVQEMVTRDARRWEQTLSQAHDLDQSIDQTLAKLPSVKTDKPSSEKVAEENKLQAQPEEYQSPSLLPENTDFEADPLKLKQSEQRKAEKSIEQGHMERKHQQEIQEEARQAERLNQKRADLDKEIFQQEQKRLRKEEI</sequence>
<evidence type="ECO:0000313" key="4">
    <source>
        <dbReference type="Proteomes" id="UP000231019"/>
    </source>
</evidence>
<feature type="compositionally biased region" description="Basic and acidic residues" evidence="2">
    <location>
        <begin position="609"/>
        <end position="623"/>
    </location>
</feature>
<protein>
    <submittedName>
        <fullName evidence="3">Uncharacterized protein</fullName>
    </submittedName>
</protein>
<evidence type="ECO:0000256" key="2">
    <source>
        <dbReference type="SAM" id="MobiDB-lite"/>
    </source>
</evidence>
<dbReference type="EMBL" id="PFFQ01000055">
    <property type="protein sequence ID" value="PIW14923.1"/>
    <property type="molecule type" value="Genomic_DNA"/>
</dbReference>
<proteinExistence type="predicted"/>